<evidence type="ECO:0000256" key="9">
    <source>
        <dbReference type="PROSITE-ProRule" id="PRU10141"/>
    </source>
</evidence>
<dbReference type="OrthoDB" id="10254671at2759"/>
<dbReference type="GO" id="GO:0005634">
    <property type="term" value="C:nucleus"/>
    <property type="evidence" value="ECO:0000318"/>
    <property type="project" value="GO_Central"/>
</dbReference>
<dbReference type="STRING" id="5722.A2FWN7"/>
<comment type="similarity">
    <text evidence="10">Belongs to the protein kinase superfamily.</text>
</comment>
<dbReference type="Proteomes" id="UP000001542">
    <property type="component" value="Unassembled WGS sequence"/>
</dbReference>
<accession>A2FWN7</accession>
<dbReference type="VEuPathDB" id="TrichDB:TVAG_495020"/>
<dbReference type="PROSITE" id="PS00108">
    <property type="entry name" value="PROTEIN_KINASE_ST"/>
    <property type="match status" value="1"/>
</dbReference>
<dbReference type="Gene3D" id="3.30.200.20">
    <property type="entry name" value="Phosphorylase Kinase, domain 1"/>
    <property type="match status" value="1"/>
</dbReference>
<keyword evidence="2 10" id="KW-0723">Serine/threonine-protein kinase</keyword>
<dbReference type="GO" id="GO:0005956">
    <property type="term" value="C:protein kinase CK2 complex"/>
    <property type="evidence" value="ECO:0000318"/>
    <property type="project" value="GO_Central"/>
</dbReference>
<reference evidence="12" key="1">
    <citation type="submission" date="2006-10" db="EMBL/GenBank/DDBJ databases">
        <authorList>
            <person name="Amadeo P."/>
            <person name="Zhao Q."/>
            <person name="Wortman J."/>
            <person name="Fraser-Liggett C."/>
            <person name="Carlton J."/>
        </authorList>
    </citation>
    <scope>NUCLEOTIDE SEQUENCE</scope>
    <source>
        <strain evidence="12">G3</strain>
    </source>
</reference>
<dbReference type="PANTHER" id="PTHR24054">
    <property type="entry name" value="CASEIN KINASE II SUBUNIT ALPHA"/>
    <property type="match status" value="1"/>
</dbReference>
<name>A2FWN7_TRIV3</name>
<evidence type="ECO:0000259" key="11">
    <source>
        <dbReference type="PROSITE" id="PS50011"/>
    </source>
</evidence>
<dbReference type="GO" id="GO:0051726">
    <property type="term" value="P:regulation of cell cycle"/>
    <property type="evidence" value="ECO:0000318"/>
    <property type="project" value="GO_Central"/>
</dbReference>
<dbReference type="EC" id="2.7.11.1" evidence="1"/>
<evidence type="ECO:0000313" key="12">
    <source>
        <dbReference type="EMBL" id="EAX90665.1"/>
    </source>
</evidence>
<dbReference type="AlphaFoldDB" id="A2FWN7"/>
<dbReference type="FunFam" id="3.30.200.20:FF:000088">
    <property type="entry name" value="Casein kinase II subunit alpha"/>
    <property type="match status" value="1"/>
</dbReference>
<dbReference type="InParanoid" id="A2FWN7"/>
<evidence type="ECO:0000256" key="4">
    <source>
        <dbReference type="ARBA" id="ARBA00022741"/>
    </source>
</evidence>
<dbReference type="eggNOG" id="KOG0668">
    <property type="taxonomic scope" value="Eukaryota"/>
</dbReference>
<dbReference type="CDD" id="cd14132">
    <property type="entry name" value="STKc_CK2_alpha"/>
    <property type="match status" value="1"/>
</dbReference>
<evidence type="ECO:0000256" key="5">
    <source>
        <dbReference type="ARBA" id="ARBA00022777"/>
    </source>
</evidence>
<evidence type="ECO:0000313" key="13">
    <source>
        <dbReference type="Proteomes" id="UP000001542"/>
    </source>
</evidence>
<dbReference type="KEGG" id="tva:4748352"/>
<dbReference type="PROSITE" id="PS50011">
    <property type="entry name" value="PROTEIN_KINASE_DOM"/>
    <property type="match status" value="1"/>
</dbReference>
<evidence type="ECO:0000256" key="1">
    <source>
        <dbReference type="ARBA" id="ARBA00012513"/>
    </source>
</evidence>
<dbReference type="VEuPathDB" id="TrichDB:TVAGG3_0250830"/>
<protein>
    <recommendedName>
        <fullName evidence="1">non-specific serine/threonine protein kinase</fullName>
        <ecNumber evidence="1">2.7.11.1</ecNumber>
    </recommendedName>
</protein>
<keyword evidence="4 9" id="KW-0547">Nucleotide-binding</keyword>
<dbReference type="GO" id="GO:0004674">
    <property type="term" value="F:protein serine/threonine kinase activity"/>
    <property type="evidence" value="ECO:0000318"/>
    <property type="project" value="GO_Central"/>
</dbReference>
<dbReference type="GO" id="GO:0005524">
    <property type="term" value="F:ATP binding"/>
    <property type="evidence" value="ECO:0007669"/>
    <property type="project" value="UniProtKB-UniRule"/>
</dbReference>
<evidence type="ECO:0000256" key="6">
    <source>
        <dbReference type="ARBA" id="ARBA00022840"/>
    </source>
</evidence>
<keyword evidence="5 12" id="KW-0418">Kinase</keyword>
<dbReference type="InterPro" id="IPR008271">
    <property type="entry name" value="Ser/Thr_kinase_AS"/>
</dbReference>
<evidence type="ECO:0000256" key="10">
    <source>
        <dbReference type="RuleBase" id="RU000304"/>
    </source>
</evidence>
<keyword evidence="13" id="KW-1185">Reference proteome</keyword>
<evidence type="ECO:0000256" key="8">
    <source>
        <dbReference type="ARBA" id="ARBA00048679"/>
    </source>
</evidence>
<organism evidence="12 13">
    <name type="scientific">Trichomonas vaginalis (strain ATCC PRA-98 / G3)</name>
    <dbReference type="NCBI Taxonomy" id="412133"/>
    <lineage>
        <taxon>Eukaryota</taxon>
        <taxon>Metamonada</taxon>
        <taxon>Parabasalia</taxon>
        <taxon>Trichomonadida</taxon>
        <taxon>Trichomonadidae</taxon>
        <taxon>Trichomonas</taxon>
    </lineage>
</organism>
<evidence type="ECO:0000256" key="2">
    <source>
        <dbReference type="ARBA" id="ARBA00022527"/>
    </source>
</evidence>
<feature type="binding site" evidence="9">
    <location>
        <position position="82"/>
    </location>
    <ligand>
        <name>ATP</name>
        <dbReference type="ChEBI" id="CHEBI:30616"/>
    </ligand>
</feature>
<sequence length="351" mass="40117">MSREGQVPEILPNHTYNEAHPKIAPIFANVCLRAGPSYWQIKNWNPVFGNINRYKLVNWIGSGSYSDVFIGLQDDTKKCAIKVLKPVNLDKVRRELKILTIMQYTPNALQLMDILIDPKNGITSFVTEYIPNINWRTLVIKSPLTGIRKYIYKIIQVLVATHSKGIMHRDVKPANILCKDPDEQVVLADWGLAEFYHPLHKYSTHVGTKFYKAPELILGYGFYNYAVDMWAVGATLLEMLSRKIHVFSSDNPERMIFSIASILGGPKIVEMADKYQIELMPDTRRELNKLQGTGIRRLINKHNLDEDAIDLVQKLLTIDHRERITAIDALQHPFFNAMTRTITSISAGEEL</sequence>
<dbReference type="RefSeq" id="XP_001303595.1">
    <property type="nucleotide sequence ID" value="XM_001303594.1"/>
</dbReference>
<dbReference type="Pfam" id="PF00069">
    <property type="entry name" value="Pkinase"/>
    <property type="match status" value="1"/>
</dbReference>
<feature type="domain" description="Protein kinase" evidence="11">
    <location>
        <begin position="54"/>
        <end position="335"/>
    </location>
</feature>
<dbReference type="InterPro" id="IPR011009">
    <property type="entry name" value="Kinase-like_dom_sf"/>
</dbReference>
<dbReference type="GO" id="GO:0005829">
    <property type="term" value="C:cytosol"/>
    <property type="evidence" value="ECO:0000318"/>
    <property type="project" value="GO_Central"/>
</dbReference>
<evidence type="ECO:0000256" key="3">
    <source>
        <dbReference type="ARBA" id="ARBA00022679"/>
    </source>
</evidence>
<dbReference type="Gene3D" id="1.10.510.10">
    <property type="entry name" value="Transferase(Phosphotransferase) domain 1"/>
    <property type="match status" value="1"/>
</dbReference>
<dbReference type="PANTHER" id="PTHR24054:SF0">
    <property type="entry name" value="CASEIN KINASE II SUBUNIT ALPHA"/>
    <property type="match status" value="1"/>
</dbReference>
<dbReference type="InterPro" id="IPR045216">
    <property type="entry name" value="CK2_alpha"/>
</dbReference>
<dbReference type="PROSITE" id="PS00107">
    <property type="entry name" value="PROTEIN_KINASE_ATP"/>
    <property type="match status" value="1"/>
</dbReference>
<dbReference type="SUPFAM" id="SSF56112">
    <property type="entry name" value="Protein kinase-like (PK-like)"/>
    <property type="match status" value="1"/>
</dbReference>
<dbReference type="EMBL" id="DS114090">
    <property type="protein sequence ID" value="EAX90665.1"/>
    <property type="molecule type" value="Genomic_DNA"/>
</dbReference>
<dbReference type="InterPro" id="IPR017441">
    <property type="entry name" value="Protein_kinase_ATP_BS"/>
</dbReference>
<dbReference type="SMR" id="A2FWN7"/>
<dbReference type="GO" id="GO:0006974">
    <property type="term" value="P:DNA damage response"/>
    <property type="evidence" value="ECO:0000318"/>
    <property type="project" value="GO_Central"/>
</dbReference>
<dbReference type="InterPro" id="IPR000719">
    <property type="entry name" value="Prot_kinase_dom"/>
</dbReference>
<comment type="catalytic activity">
    <reaction evidence="7">
        <text>L-threonyl-[protein] + ATP = O-phospho-L-threonyl-[protein] + ADP + H(+)</text>
        <dbReference type="Rhea" id="RHEA:46608"/>
        <dbReference type="Rhea" id="RHEA-COMP:11060"/>
        <dbReference type="Rhea" id="RHEA-COMP:11605"/>
        <dbReference type="ChEBI" id="CHEBI:15378"/>
        <dbReference type="ChEBI" id="CHEBI:30013"/>
        <dbReference type="ChEBI" id="CHEBI:30616"/>
        <dbReference type="ChEBI" id="CHEBI:61977"/>
        <dbReference type="ChEBI" id="CHEBI:456216"/>
        <dbReference type="EC" id="2.7.11.1"/>
    </reaction>
</comment>
<reference evidence="12" key="2">
    <citation type="journal article" date="2007" name="Science">
        <title>Draft genome sequence of the sexually transmitted pathogen Trichomonas vaginalis.</title>
        <authorList>
            <person name="Carlton J.M."/>
            <person name="Hirt R.P."/>
            <person name="Silva J.C."/>
            <person name="Delcher A.L."/>
            <person name="Schatz M."/>
            <person name="Zhao Q."/>
            <person name="Wortman J.R."/>
            <person name="Bidwell S.L."/>
            <person name="Alsmark U.C.M."/>
            <person name="Besteiro S."/>
            <person name="Sicheritz-Ponten T."/>
            <person name="Noel C.J."/>
            <person name="Dacks J.B."/>
            <person name="Foster P.G."/>
            <person name="Simillion C."/>
            <person name="Van de Peer Y."/>
            <person name="Miranda-Saavedra D."/>
            <person name="Barton G.J."/>
            <person name="Westrop G.D."/>
            <person name="Mueller S."/>
            <person name="Dessi D."/>
            <person name="Fiori P.L."/>
            <person name="Ren Q."/>
            <person name="Paulsen I."/>
            <person name="Zhang H."/>
            <person name="Bastida-Corcuera F.D."/>
            <person name="Simoes-Barbosa A."/>
            <person name="Brown M.T."/>
            <person name="Hayes R.D."/>
            <person name="Mukherjee M."/>
            <person name="Okumura C.Y."/>
            <person name="Schneider R."/>
            <person name="Smith A.J."/>
            <person name="Vanacova S."/>
            <person name="Villalvazo M."/>
            <person name="Haas B.J."/>
            <person name="Pertea M."/>
            <person name="Feldblyum T.V."/>
            <person name="Utterback T.R."/>
            <person name="Shu C.L."/>
            <person name="Osoegawa K."/>
            <person name="de Jong P.J."/>
            <person name="Hrdy I."/>
            <person name="Horvathova L."/>
            <person name="Zubacova Z."/>
            <person name="Dolezal P."/>
            <person name="Malik S.B."/>
            <person name="Logsdon J.M. Jr."/>
            <person name="Henze K."/>
            <person name="Gupta A."/>
            <person name="Wang C.C."/>
            <person name="Dunne R.L."/>
            <person name="Upcroft J.A."/>
            <person name="Upcroft P."/>
            <person name="White O."/>
            <person name="Salzberg S.L."/>
            <person name="Tang P."/>
            <person name="Chiu C.-H."/>
            <person name="Lee Y.-S."/>
            <person name="Embley T.M."/>
            <person name="Coombs G.H."/>
            <person name="Mottram J.C."/>
            <person name="Tachezy J."/>
            <person name="Fraser-Liggett C.M."/>
            <person name="Johnson P.J."/>
        </authorList>
    </citation>
    <scope>NUCLEOTIDE SEQUENCE [LARGE SCALE GENOMIC DNA]</scope>
    <source>
        <strain evidence="12">G3</strain>
    </source>
</reference>
<comment type="catalytic activity">
    <reaction evidence="8">
        <text>L-seryl-[protein] + ATP = O-phospho-L-seryl-[protein] + ADP + H(+)</text>
        <dbReference type="Rhea" id="RHEA:17989"/>
        <dbReference type="Rhea" id="RHEA-COMP:9863"/>
        <dbReference type="Rhea" id="RHEA-COMP:11604"/>
        <dbReference type="ChEBI" id="CHEBI:15378"/>
        <dbReference type="ChEBI" id="CHEBI:29999"/>
        <dbReference type="ChEBI" id="CHEBI:30616"/>
        <dbReference type="ChEBI" id="CHEBI:83421"/>
        <dbReference type="ChEBI" id="CHEBI:456216"/>
        <dbReference type="EC" id="2.7.11.1"/>
    </reaction>
</comment>
<gene>
    <name evidence="12" type="ORF">TVAG_495020</name>
</gene>
<dbReference type="SMART" id="SM00220">
    <property type="entry name" value="S_TKc"/>
    <property type="match status" value="1"/>
</dbReference>
<keyword evidence="3" id="KW-0808">Transferase</keyword>
<keyword evidence="6 9" id="KW-0067">ATP-binding</keyword>
<evidence type="ECO:0000256" key="7">
    <source>
        <dbReference type="ARBA" id="ARBA00047899"/>
    </source>
</evidence>
<proteinExistence type="inferred from homology"/>